<dbReference type="GO" id="GO:0032259">
    <property type="term" value="P:methylation"/>
    <property type="evidence" value="ECO:0007669"/>
    <property type="project" value="UniProtKB-KW"/>
</dbReference>
<dbReference type="RefSeq" id="WP_192909703.1">
    <property type="nucleotide sequence ID" value="NZ_BJFL01000033.1"/>
</dbReference>
<dbReference type="Pfam" id="PF08241">
    <property type="entry name" value="Methyltransf_11"/>
    <property type="match status" value="1"/>
</dbReference>
<dbReference type="GO" id="GO:0008757">
    <property type="term" value="F:S-adenosylmethionine-dependent methyltransferase activity"/>
    <property type="evidence" value="ECO:0007669"/>
    <property type="project" value="InterPro"/>
</dbReference>
<comment type="caution">
    <text evidence="3">The sequence shown here is derived from an EMBL/GenBank/DDBJ whole genome shotgun (WGS) entry which is preliminary data.</text>
</comment>
<sequence length="256" mass="27801">MLSKDSPGERERLASIQRSVDAYTTGILRDLGITESWDCLELGAGAGSVAYWLAGQCPGGRVVAVDVDTRYLAPDRAPNLEVQQADITDRGYRPGSFDLIHARYLFCHLPGRDEVIARAAGWLKPGGWLVVADPYQLAPETSPFPLVRRLMAAYQRKYAAHGADLTWARGLPAVLARSGLTEVGFTGNLACMGNGARDRWRPLISQAGPAMVEDGLIDQADLDGFFALLDDPAFVDIPQVTIYAWGRRPADEESAA</sequence>
<dbReference type="Gene3D" id="3.40.50.150">
    <property type="entry name" value="Vaccinia Virus protein VP39"/>
    <property type="match status" value="1"/>
</dbReference>
<evidence type="ECO:0000313" key="4">
    <source>
        <dbReference type="Proteomes" id="UP000298860"/>
    </source>
</evidence>
<dbReference type="SUPFAM" id="SSF53335">
    <property type="entry name" value="S-adenosyl-L-methionine-dependent methyltransferases"/>
    <property type="match status" value="1"/>
</dbReference>
<keyword evidence="1 3" id="KW-0808">Transferase</keyword>
<keyword evidence="3" id="KW-0489">Methyltransferase</keyword>
<organism evidence="3 4">
    <name type="scientific">Gandjariella thermophila</name>
    <dbReference type="NCBI Taxonomy" id="1931992"/>
    <lineage>
        <taxon>Bacteria</taxon>
        <taxon>Bacillati</taxon>
        <taxon>Actinomycetota</taxon>
        <taxon>Actinomycetes</taxon>
        <taxon>Pseudonocardiales</taxon>
        <taxon>Pseudonocardiaceae</taxon>
        <taxon>Gandjariella</taxon>
    </lineage>
</organism>
<dbReference type="Proteomes" id="UP000298860">
    <property type="component" value="Unassembled WGS sequence"/>
</dbReference>
<reference evidence="4" key="1">
    <citation type="submission" date="2019-04" db="EMBL/GenBank/DDBJ databases">
        <title>Draft genome sequence of Pseudonocardiaceae bacterium SL3-2-4.</title>
        <authorList>
            <person name="Ningsih F."/>
            <person name="Yokota A."/>
            <person name="Sakai Y."/>
            <person name="Nanatani K."/>
            <person name="Yabe S."/>
            <person name="Oetari A."/>
            <person name="Sjamsuridzal W."/>
        </authorList>
    </citation>
    <scope>NUCLEOTIDE SEQUENCE [LARGE SCALE GENOMIC DNA]</scope>
    <source>
        <strain evidence="4">SL3-2-4</strain>
    </source>
</reference>
<name>A0A4D4JFB7_9PSEU</name>
<proteinExistence type="predicted"/>
<dbReference type="CDD" id="cd02440">
    <property type="entry name" value="AdoMet_MTases"/>
    <property type="match status" value="1"/>
</dbReference>
<protein>
    <submittedName>
        <fullName evidence="3">Methyltransferase</fullName>
    </submittedName>
</protein>
<dbReference type="PANTHER" id="PTHR43861">
    <property type="entry name" value="TRANS-ACONITATE 2-METHYLTRANSFERASE-RELATED"/>
    <property type="match status" value="1"/>
</dbReference>
<dbReference type="PANTHER" id="PTHR43861:SF3">
    <property type="entry name" value="PUTATIVE (AFU_ORTHOLOGUE AFUA_2G14390)-RELATED"/>
    <property type="match status" value="1"/>
</dbReference>
<evidence type="ECO:0000256" key="1">
    <source>
        <dbReference type="ARBA" id="ARBA00022679"/>
    </source>
</evidence>
<feature type="domain" description="Methyltransferase type 11" evidence="2">
    <location>
        <begin position="40"/>
        <end position="131"/>
    </location>
</feature>
<dbReference type="InterPro" id="IPR013216">
    <property type="entry name" value="Methyltransf_11"/>
</dbReference>
<gene>
    <name evidence="3" type="ORF">GTS_47190</name>
</gene>
<accession>A0A4D4JFB7</accession>
<dbReference type="EMBL" id="BJFL01000033">
    <property type="protein sequence ID" value="GDY33086.1"/>
    <property type="molecule type" value="Genomic_DNA"/>
</dbReference>
<dbReference type="InterPro" id="IPR029063">
    <property type="entry name" value="SAM-dependent_MTases_sf"/>
</dbReference>
<evidence type="ECO:0000313" key="3">
    <source>
        <dbReference type="EMBL" id="GDY33086.1"/>
    </source>
</evidence>
<evidence type="ECO:0000259" key="2">
    <source>
        <dbReference type="Pfam" id="PF08241"/>
    </source>
</evidence>
<keyword evidence="4" id="KW-1185">Reference proteome</keyword>
<dbReference type="AlphaFoldDB" id="A0A4D4JFB7"/>